<evidence type="ECO:0000256" key="4">
    <source>
        <dbReference type="ARBA" id="ARBA00022452"/>
    </source>
</evidence>
<dbReference type="GO" id="GO:0015288">
    <property type="term" value="F:porin activity"/>
    <property type="evidence" value="ECO:0007669"/>
    <property type="project" value="UniProtKB-KW"/>
</dbReference>
<reference evidence="14" key="1">
    <citation type="submission" date="2021-03" db="EMBL/GenBank/DDBJ databases">
        <authorList>
            <person name="Tagirdzhanova G."/>
        </authorList>
    </citation>
    <scope>NUCLEOTIDE SEQUENCE</scope>
</reference>
<dbReference type="PANTHER" id="PTHR10802">
    <property type="entry name" value="MITOCHONDRIAL IMPORT RECEPTOR SUBUNIT TOM40"/>
    <property type="match status" value="1"/>
</dbReference>
<evidence type="ECO:0000256" key="13">
    <source>
        <dbReference type="ARBA" id="ARBA00078731"/>
    </source>
</evidence>
<evidence type="ECO:0000256" key="6">
    <source>
        <dbReference type="ARBA" id="ARBA00022787"/>
    </source>
</evidence>
<evidence type="ECO:0000256" key="10">
    <source>
        <dbReference type="ARBA" id="ARBA00023128"/>
    </source>
</evidence>
<evidence type="ECO:0000256" key="1">
    <source>
        <dbReference type="ARBA" id="ARBA00004374"/>
    </source>
</evidence>
<sequence>MDEKTATLPIAYVEGNGVAARLKNLYNAFHIKRAALGLRNPGTVETIAKEVQRDVFLTNSMFTGLRADITKVFSVNPVFHTSHGFSIGSQGLPPYTFVSTYGTDNVALHATVDNEGQLSGRGNYRWTESFVTKTQAQIASGPGQSMIQIDNDYTGKDFSASIKSINPSIIDGGLTGIFVGSYLQSVSPGLALGLEAMWQRAGMSTGPESVVSYVAKYRGSDWIVSAQVQASGAIQTSYWRRLMDKVEVGAELNLQLRPGMGGGLMGGRLQKEGLATIGAKYDFRMASFKAQADSSGKLSVLVEKRVLQPLQITFAGELDQLKQTAKIGFAVSLESSSEEIMQAQAEGQQGPIPPF</sequence>
<dbReference type="AlphaFoldDB" id="A0A8H3FJ89"/>
<dbReference type="InterPro" id="IPR027246">
    <property type="entry name" value="Porin_Euk/Tom40"/>
</dbReference>
<evidence type="ECO:0000313" key="15">
    <source>
        <dbReference type="Proteomes" id="UP000664169"/>
    </source>
</evidence>
<evidence type="ECO:0000256" key="12">
    <source>
        <dbReference type="ARBA" id="ARBA00053390"/>
    </source>
</evidence>
<evidence type="ECO:0000256" key="9">
    <source>
        <dbReference type="ARBA" id="ARBA00023114"/>
    </source>
</evidence>
<evidence type="ECO:0000256" key="3">
    <source>
        <dbReference type="ARBA" id="ARBA00022448"/>
    </source>
</evidence>
<dbReference type="GO" id="GO:0006811">
    <property type="term" value="P:monoatomic ion transport"/>
    <property type="evidence" value="ECO:0007669"/>
    <property type="project" value="UniProtKB-KW"/>
</dbReference>
<evidence type="ECO:0000256" key="7">
    <source>
        <dbReference type="ARBA" id="ARBA00022927"/>
    </source>
</evidence>
<dbReference type="Proteomes" id="UP000664169">
    <property type="component" value="Unassembled WGS sequence"/>
</dbReference>
<dbReference type="GO" id="GO:0008320">
    <property type="term" value="F:protein transmembrane transporter activity"/>
    <property type="evidence" value="ECO:0007669"/>
    <property type="project" value="InterPro"/>
</dbReference>
<keyword evidence="4" id="KW-1134">Transmembrane beta strand</keyword>
<keyword evidence="8" id="KW-0406">Ion transport</keyword>
<keyword evidence="10" id="KW-0496">Mitochondrion</keyword>
<name>A0A8H3FJ89_9LECA</name>
<keyword evidence="6" id="KW-1000">Mitochondrion outer membrane</keyword>
<evidence type="ECO:0000256" key="5">
    <source>
        <dbReference type="ARBA" id="ARBA00022692"/>
    </source>
</evidence>
<organism evidence="14 15">
    <name type="scientific">Gomphillus americanus</name>
    <dbReference type="NCBI Taxonomy" id="1940652"/>
    <lineage>
        <taxon>Eukaryota</taxon>
        <taxon>Fungi</taxon>
        <taxon>Dikarya</taxon>
        <taxon>Ascomycota</taxon>
        <taxon>Pezizomycotina</taxon>
        <taxon>Lecanoromycetes</taxon>
        <taxon>OSLEUM clade</taxon>
        <taxon>Ostropomycetidae</taxon>
        <taxon>Ostropales</taxon>
        <taxon>Graphidaceae</taxon>
        <taxon>Gomphilloideae</taxon>
        <taxon>Gomphillus</taxon>
    </lineage>
</organism>
<keyword evidence="5" id="KW-0812">Transmembrane</keyword>
<gene>
    <name evidence="14" type="ORF">GOMPHAMPRED_003913</name>
</gene>
<comment type="similarity">
    <text evidence="2">Belongs to the Tom40 family.</text>
</comment>
<dbReference type="GO" id="GO:0030150">
    <property type="term" value="P:protein import into mitochondrial matrix"/>
    <property type="evidence" value="ECO:0007669"/>
    <property type="project" value="InterPro"/>
</dbReference>
<comment type="subcellular location">
    <subcellularLocation>
        <location evidence="1">Mitochondrion outer membrane</location>
        <topology evidence="1">Multi-pass membrane protein</topology>
    </subcellularLocation>
</comment>
<comment type="function">
    <text evidence="12">Channel-forming protein essential for import of protein precursors into mitochondria.</text>
</comment>
<evidence type="ECO:0000256" key="11">
    <source>
        <dbReference type="ARBA" id="ARBA00023136"/>
    </source>
</evidence>
<dbReference type="GO" id="GO:0005741">
    <property type="term" value="C:mitochondrial outer membrane"/>
    <property type="evidence" value="ECO:0007669"/>
    <property type="project" value="UniProtKB-SubCell"/>
</dbReference>
<dbReference type="FunFam" id="2.40.160.10:FF:000009">
    <property type="entry name" value="Mitochondrial import receptor subunit TOM40"/>
    <property type="match status" value="1"/>
</dbReference>
<dbReference type="Gene3D" id="2.40.160.10">
    <property type="entry name" value="Porin"/>
    <property type="match status" value="1"/>
</dbReference>
<dbReference type="CDD" id="cd07305">
    <property type="entry name" value="Porin3_Tom40"/>
    <property type="match status" value="1"/>
</dbReference>
<accession>A0A8H3FJ89</accession>
<dbReference type="InterPro" id="IPR037930">
    <property type="entry name" value="Tom40"/>
</dbReference>
<keyword evidence="3" id="KW-0813">Transport</keyword>
<evidence type="ECO:0000256" key="2">
    <source>
        <dbReference type="ARBA" id="ARBA00010510"/>
    </source>
</evidence>
<dbReference type="EMBL" id="CAJPDQ010000023">
    <property type="protein sequence ID" value="CAF9925518.1"/>
    <property type="molecule type" value="Genomic_DNA"/>
</dbReference>
<keyword evidence="15" id="KW-1185">Reference proteome</keyword>
<dbReference type="Pfam" id="PF01459">
    <property type="entry name" value="Porin_3"/>
    <property type="match status" value="1"/>
</dbReference>
<dbReference type="GO" id="GO:0046930">
    <property type="term" value="C:pore complex"/>
    <property type="evidence" value="ECO:0007669"/>
    <property type="project" value="UniProtKB-KW"/>
</dbReference>
<evidence type="ECO:0000256" key="8">
    <source>
        <dbReference type="ARBA" id="ARBA00023065"/>
    </source>
</evidence>
<dbReference type="InterPro" id="IPR023614">
    <property type="entry name" value="Porin_dom_sf"/>
</dbReference>
<evidence type="ECO:0000313" key="14">
    <source>
        <dbReference type="EMBL" id="CAF9925518.1"/>
    </source>
</evidence>
<keyword evidence="7" id="KW-0653">Protein transport</keyword>
<proteinExistence type="inferred from homology"/>
<protein>
    <recommendedName>
        <fullName evidence="13">Translocase of outer membrane 40 kDa subunit</fullName>
    </recommendedName>
</protein>
<keyword evidence="9" id="KW-0626">Porin</keyword>
<keyword evidence="11" id="KW-0472">Membrane</keyword>
<comment type="caution">
    <text evidence="14">The sequence shown here is derived from an EMBL/GenBank/DDBJ whole genome shotgun (WGS) entry which is preliminary data.</text>
</comment>
<dbReference type="OrthoDB" id="19656at2759"/>